<dbReference type="EMBL" id="CH476732">
    <property type="protein sequence ID" value="EIE77496.1"/>
    <property type="molecule type" value="Genomic_DNA"/>
</dbReference>
<evidence type="ECO:0000313" key="3">
    <source>
        <dbReference type="Proteomes" id="UP000009138"/>
    </source>
</evidence>
<dbReference type="RefSeq" id="XP_067512892.1">
    <property type="nucleotide sequence ID" value="XM_067656791.1"/>
</dbReference>
<accession>I1BMR6</accession>
<dbReference type="AlphaFoldDB" id="I1BMR6"/>
<dbReference type="GeneID" id="93609172"/>
<proteinExistence type="predicted"/>
<organism evidence="2 3">
    <name type="scientific">Rhizopus delemar (strain RA 99-880 / ATCC MYA-4621 / FGSC 9543 / NRRL 43880)</name>
    <name type="common">Mucormycosis agent</name>
    <name type="synonym">Rhizopus arrhizus var. delemar</name>
    <dbReference type="NCBI Taxonomy" id="246409"/>
    <lineage>
        <taxon>Eukaryota</taxon>
        <taxon>Fungi</taxon>
        <taxon>Fungi incertae sedis</taxon>
        <taxon>Mucoromycota</taxon>
        <taxon>Mucoromycotina</taxon>
        <taxon>Mucoromycetes</taxon>
        <taxon>Mucorales</taxon>
        <taxon>Mucorineae</taxon>
        <taxon>Rhizopodaceae</taxon>
        <taxon>Rhizopus</taxon>
    </lineage>
</organism>
<gene>
    <name evidence="2" type="ORF">RO3G_02200</name>
</gene>
<protein>
    <submittedName>
        <fullName evidence="2">Uncharacterized protein</fullName>
    </submittedName>
</protein>
<dbReference type="VEuPathDB" id="FungiDB:RO3G_02200"/>
<keyword evidence="1" id="KW-1133">Transmembrane helix</keyword>
<sequence length="86" mass="9627">MISECLIDPWQSSAETEFPVSPILMTRLSRPVSGDLLTVILIFAQNSSIEFKKEEHDGRHITLYPLLSASSIIVLILWIGMLPSTE</sequence>
<name>I1BMR6_RHIO9</name>
<evidence type="ECO:0000256" key="1">
    <source>
        <dbReference type="SAM" id="Phobius"/>
    </source>
</evidence>
<keyword evidence="3" id="KW-1185">Reference proteome</keyword>
<keyword evidence="1" id="KW-0472">Membrane</keyword>
<dbReference type="Proteomes" id="UP000009138">
    <property type="component" value="Unassembled WGS sequence"/>
</dbReference>
<dbReference type="InParanoid" id="I1BMR6"/>
<feature type="transmembrane region" description="Helical" evidence="1">
    <location>
        <begin position="61"/>
        <end position="81"/>
    </location>
</feature>
<reference evidence="2 3" key="1">
    <citation type="journal article" date="2009" name="PLoS Genet.">
        <title>Genomic analysis of the basal lineage fungus Rhizopus oryzae reveals a whole-genome duplication.</title>
        <authorList>
            <person name="Ma L.-J."/>
            <person name="Ibrahim A.S."/>
            <person name="Skory C."/>
            <person name="Grabherr M.G."/>
            <person name="Burger G."/>
            <person name="Butler M."/>
            <person name="Elias M."/>
            <person name="Idnurm A."/>
            <person name="Lang B.F."/>
            <person name="Sone T."/>
            <person name="Abe A."/>
            <person name="Calvo S.E."/>
            <person name="Corrochano L.M."/>
            <person name="Engels R."/>
            <person name="Fu J."/>
            <person name="Hansberg W."/>
            <person name="Kim J.-M."/>
            <person name="Kodira C.D."/>
            <person name="Koehrsen M.J."/>
            <person name="Liu B."/>
            <person name="Miranda-Saavedra D."/>
            <person name="O'Leary S."/>
            <person name="Ortiz-Castellanos L."/>
            <person name="Poulter R."/>
            <person name="Rodriguez-Romero J."/>
            <person name="Ruiz-Herrera J."/>
            <person name="Shen Y.-Q."/>
            <person name="Zeng Q."/>
            <person name="Galagan J."/>
            <person name="Birren B.W."/>
            <person name="Cuomo C.A."/>
            <person name="Wickes B.L."/>
        </authorList>
    </citation>
    <scope>NUCLEOTIDE SEQUENCE [LARGE SCALE GENOMIC DNA]</scope>
    <source>
        <strain evidence="3">RA 99-880 / ATCC MYA-4621 / FGSC 9543 / NRRL 43880</strain>
    </source>
</reference>
<evidence type="ECO:0000313" key="2">
    <source>
        <dbReference type="EMBL" id="EIE77496.1"/>
    </source>
</evidence>
<keyword evidence="1" id="KW-0812">Transmembrane</keyword>